<protein>
    <recommendedName>
        <fullName evidence="1">DUF4136 domain-containing protein</fullName>
    </recommendedName>
</protein>
<evidence type="ECO:0000313" key="2">
    <source>
        <dbReference type="EMBL" id="VAW99328.1"/>
    </source>
</evidence>
<evidence type="ECO:0000259" key="1">
    <source>
        <dbReference type="Pfam" id="PF13590"/>
    </source>
</evidence>
<gene>
    <name evidence="2" type="ORF">MNBD_GAMMA21-2734</name>
</gene>
<reference evidence="2" key="1">
    <citation type="submission" date="2018-06" db="EMBL/GenBank/DDBJ databases">
        <authorList>
            <person name="Zhirakovskaya E."/>
        </authorList>
    </citation>
    <scope>NUCLEOTIDE SEQUENCE</scope>
</reference>
<dbReference type="PROSITE" id="PS51257">
    <property type="entry name" value="PROKAR_LIPOPROTEIN"/>
    <property type="match status" value="1"/>
</dbReference>
<organism evidence="2">
    <name type="scientific">hydrothermal vent metagenome</name>
    <dbReference type="NCBI Taxonomy" id="652676"/>
    <lineage>
        <taxon>unclassified sequences</taxon>
        <taxon>metagenomes</taxon>
        <taxon>ecological metagenomes</taxon>
    </lineage>
</organism>
<dbReference type="InterPro" id="IPR025411">
    <property type="entry name" value="DUF4136"/>
</dbReference>
<dbReference type="Gene3D" id="3.30.160.670">
    <property type="match status" value="1"/>
</dbReference>
<proteinExistence type="predicted"/>
<sequence length="198" mass="22231">MSEIKTVRQFCYTILAILFISGCASNDTITNTVQAEKKTIITSSPSFIVSSKATFSWHPNIISSATKVKKTTATIDIENQVQQAIQESLIKKGYSFVSATASWPDYFVGYVYVTEPVIDDDVVSKYFDLMPGLRPKSDINRRYEKDTLIIDFIEPTAFRVLRRASTPELVDGVELTSDSVLPERIESKVDDLLRGFPK</sequence>
<feature type="domain" description="DUF4136" evidence="1">
    <location>
        <begin position="52"/>
        <end position="197"/>
    </location>
</feature>
<accession>A0A3B1A0Q0</accession>
<dbReference type="Pfam" id="PF13590">
    <property type="entry name" value="DUF4136"/>
    <property type="match status" value="1"/>
</dbReference>
<dbReference type="EMBL" id="UOFR01000066">
    <property type="protein sequence ID" value="VAW99328.1"/>
    <property type="molecule type" value="Genomic_DNA"/>
</dbReference>
<dbReference type="AlphaFoldDB" id="A0A3B1A0Q0"/>
<name>A0A3B1A0Q0_9ZZZZ</name>